<dbReference type="EMBL" id="DXES01000054">
    <property type="protein sequence ID" value="HIX65121.1"/>
    <property type="molecule type" value="Genomic_DNA"/>
</dbReference>
<feature type="transmembrane region" description="Helical" evidence="7">
    <location>
        <begin position="255"/>
        <end position="275"/>
    </location>
</feature>
<dbReference type="PANTHER" id="PTHR43386:SF1">
    <property type="entry name" value="D,D-DIPEPTIDE TRANSPORT SYSTEM PERMEASE PROTEIN DDPC-RELATED"/>
    <property type="match status" value="1"/>
</dbReference>
<dbReference type="Pfam" id="PF12911">
    <property type="entry name" value="OppC_N"/>
    <property type="match status" value="1"/>
</dbReference>
<evidence type="ECO:0000259" key="8">
    <source>
        <dbReference type="PROSITE" id="PS50928"/>
    </source>
</evidence>
<dbReference type="Proteomes" id="UP000886800">
    <property type="component" value="Unassembled WGS sequence"/>
</dbReference>
<dbReference type="Gene3D" id="1.10.3720.10">
    <property type="entry name" value="MetI-like"/>
    <property type="match status" value="1"/>
</dbReference>
<comment type="subcellular location">
    <subcellularLocation>
        <location evidence="1 7">Cell membrane</location>
        <topology evidence="1 7">Multi-pass membrane protein</topology>
    </subcellularLocation>
</comment>
<evidence type="ECO:0000313" key="10">
    <source>
        <dbReference type="Proteomes" id="UP000886800"/>
    </source>
</evidence>
<gene>
    <name evidence="9" type="ORF">H9736_02615</name>
</gene>
<proteinExistence type="inferred from homology"/>
<dbReference type="SUPFAM" id="SSF161098">
    <property type="entry name" value="MetI-like"/>
    <property type="match status" value="1"/>
</dbReference>
<dbReference type="InterPro" id="IPR025966">
    <property type="entry name" value="OppC_N"/>
</dbReference>
<keyword evidence="6 7" id="KW-0472">Membrane</keyword>
<dbReference type="Pfam" id="PF00528">
    <property type="entry name" value="BPD_transp_1"/>
    <property type="match status" value="1"/>
</dbReference>
<feature type="transmembrane region" description="Helical" evidence="7">
    <location>
        <begin position="88"/>
        <end position="112"/>
    </location>
</feature>
<reference evidence="9" key="2">
    <citation type="submission" date="2021-04" db="EMBL/GenBank/DDBJ databases">
        <authorList>
            <person name="Gilroy R."/>
        </authorList>
    </citation>
    <scope>NUCLEOTIDE SEQUENCE</scope>
    <source>
        <strain evidence="9">CHK188-5543</strain>
    </source>
</reference>
<comment type="caution">
    <text evidence="9">The sequence shown here is derived from an EMBL/GenBank/DDBJ whole genome shotgun (WGS) entry which is preliminary data.</text>
</comment>
<evidence type="ECO:0000256" key="3">
    <source>
        <dbReference type="ARBA" id="ARBA00022475"/>
    </source>
</evidence>
<accession>A0A9D1WQA2</accession>
<dbReference type="PROSITE" id="PS50928">
    <property type="entry name" value="ABC_TM1"/>
    <property type="match status" value="1"/>
</dbReference>
<keyword evidence="3" id="KW-1003">Cell membrane</keyword>
<dbReference type="InterPro" id="IPR035906">
    <property type="entry name" value="MetI-like_sf"/>
</dbReference>
<keyword evidence="4 7" id="KW-0812">Transmembrane</keyword>
<dbReference type="InterPro" id="IPR050366">
    <property type="entry name" value="BP-dependent_transpt_permease"/>
</dbReference>
<name>A0A9D1WQA2_9FIRM</name>
<evidence type="ECO:0000256" key="4">
    <source>
        <dbReference type="ARBA" id="ARBA00022692"/>
    </source>
</evidence>
<evidence type="ECO:0000256" key="5">
    <source>
        <dbReference type="ARBA" id="ARBA00022989"/>
    </source>
</evidence>
<feature type="transmembrane region" description="Helical" evidence="7">
    <location>
        <begin position="133"/>
        <end position="159"/>
    </location>
</feature>
<feature type="transmembrane region" description="Helical" evidence="7">
    <location>
        <begin position="21"/>
        <end position="45"/>
    </location>
</feature>
<feature type="domain" description="ABC transmembrane type-1" evidence="8">
    <location>
        <begin position="84"/>
        <end position="275"/>
    </location>
</feature>
<evidence type="ECO:0000256" key="1">
    <source>
        <dbReference type="ARBA" id="ARBA00004651"/>
    </source>
</evidence>
<evidence type="ECO:0000256" key="7">
    <source>
        <dbReference type="RuleBase" id="RU363032"/>
    </source>
</evidence>
<organism evidence="9 10">
    <name type="scientific">Candidatus Anaerotruncus excrementipullorum</name>
    <dbReference type="NCBI Taxonomy" id="2838465"/>
    <lineage>
        <taxon>Bacteria</taxon>
        <taxon>Bacillati</taxon>
        <taxon>Bacillota</taxon>
        <taxon>Clostridia</taxon>
        <taxon>Eubacteriales</taxon>
        <taxon>Oscillospiraceae</taxon>
        <taxon>Anaerotruncus</taxon>
    </lineage>
</organism>
<keyword evidence="2 7" id="KW-0813">Transport</keyword>
<dbReference type="AlphaFoldDB" id="A0A9D1WQA2"/>
<dbReference type="GO" id="GO:0055085">
    <property type="term" value="P:transmembrane transport"/>
    <property type="evidence" value="ECO:0007669"/>
    <property type="project" value="InterPro"/>
</dbReference>
<dbReference type="InterPro" id="IPR000515">
    <property type="entry name" value="MetI-like"/>
</dbReference>
<dbReference type="PANTHER" id="PTHR43386">
    <property type="entry name" value="OLIGOPEPTIDE TRANSPORT SYSTEM PERMEASE PROTEIN APPC"/>
    <property type="match status" value="1"/>
</dbReference>
<reference evidence="9" key="1">
    <citation type="journal article" date="2021" name="PeerJ">
        <title>Extensive microbial diversity within the chicken gut microbiome revealed by metagenomics and culture.</title>
        <authorList>
            <person name="Gilroy R."/>
            <person name="Ravi A."/>
            <person name="Getino M."/>
            <person name="Pursley I."/>
            <person name="Horton D.L."/>
            <person name="Alikhan N.F."/>
            <person name="Baker D."/>
            <person name="Gharbi K."/>
            <person name="Hall N."/>
            <person name="Watson M."/>
            <person name="Adriaenssens E.M."/>
            <person name="Foster-Nyarko E."/>
            <person name="Jarju S."/>
            <person name="Secka A."/>
            <person name="Antonio M."/>
            <person name="Oren A."/>
            <person name="Chaudhuri R.R."/>
            <person name="La Ragione R."/>
            <person name="Hildebrand F."/>
            <person name="Pallen M.J."/>
        </authorList>
    </citation>
    <scope>NUCLEOTIDE SEQUENCE</scope>
    <source>
        <strain evidence="9">CHK188-5543</strain>
    </source>
</reference>
<dbReference type="CDD" id="cd06261">
    <property type="entry name" value="TM_PBP2"/>
    <property type="match status" value="1"/>
</dbReference>
<dbReference type="GO" id="GO:0005886">
    <property type="term" value="C:plasma membrane"/>
    <property type="evidence" value="ECO:0007669"/>
    <property type="project" value="UniProtKB-SubCell"/>
</dbReference>
<evidence type="ECO:0000313" key="9">
    <source>
        <dbReference type="EMBL" id="HIX65121.1"/>
    </source>
</evidence>
<evidence type="ECO:0000256" key="2">
    <source>
        <dbReference type="ARBA" id="ARBA00022448"/>
    </source>
</evidence>
<sequence>MKETIKKDSYYRDVLKKFSSHKLAMLGLCILLVEVLLVVVLPIAMQLDPYTSDVLAFSAPPGGAHILGTDDTGRDVFARLIYGGRVSLLVGILSATISLCIGVPLGLLAGYYKGIWETIVMRCADIFMSFPSMILILVLVSVIGPSVWTVTLVIGVLGWTDFAKLIYGNVLSIREKEYVESAKAVGTKDLPLLFKYVIPNAFAPILINFTFRTAQAIIQESSLSFLGMGVQPPQASWGNILYAAQSITVLSARPWLWVPPGILLVLTVCSINFVGDGIRDALDSKLKVKK</sequence>
<evidence type="ECO:0000256" key="6">
    <source>
        <dbReference type="ARBA" id="ARBA00023136"/>
    </source>
</evidence>
<protein>
    <submittedName>
        <fullName evidence="9">ABC transporter permease</fullName>
    </submittedName>
</protein>
<comment type="similarity">
    <text evidence="7">Belongs to the binding-protein-dependent transport system permease family.</text>
</comment>
<keyword evidence="5 7" id="KW-1133">Transmembrane helix</keyword>